<dbReference type="RefSeq" id="WP_005999885.1">
    <property type="nucleotide sequence ID" value="NZ_AAEW02000007.1"/>
</dbReference>
<feature type="transmembrane region" description="Helical" evidence="5">
    <location>
        <begin position="95"/>
        <end position="116"/>
    </location>
</feature>
<dbReference type="PANTHER" id="PTHR23530">
    <property type="entry name" value="TRANSPORT PROTEIN-RELATED"/>
    <property type="match status" value="1"/>
</dbReference>
<evidence type="ECO:0000256" key="3">
    <source>
        <dbReference type="ARBA" id="ARBA00022989"/>
    </source>
</evidence>
<proteinExistence type="predicted"/>
<feature type="transmembrane region" description="Helical" evidence="5">
    <location>
        <begin position="362"/>
        <end position="386"/>
    </location>
</feature>
<evidence type="ECO:0000256" key="4">
    <source>
        <dbReference type="ARBA" id="ARBA00023136"/>
    </source>
</evidence>
<protein>
    <submittedName>
        <fullName evidence="7">Major facilitator superfamily MFS_1</fullName>
    </submittedName>
</protein>
<dbReference type="InterPro" id="IPR005829">
    <property type="entry name" value="Sugar_transporter_CS"/>
</dbReference>
<dbReference type="InterPro" id="IPR053160">
    <property type="entry name" value="MFS_DHA3_Transporter"/>
</dbReference>
<dbReference type="GO" id="GO:0016020">
    <property type="term" value="C:membrane"/>
    <property type="evidence" value="ECO:0007669"/>
    <property type="project" value="UniProtKB-SubCell"/>
</dbReference>
<keyword evidence="2 5" id="KW-0812">Transmembrane</keyword>
<dbReference type="AlphaFoldDB" id="Q1K0C8"/>
<dbReference type="GO" id="GO:0022857">
    <property type="term" value="F:transmembrane transporter activity"/>
    <property type="evidence" value="ECO:0007669"/>
    <property type="project" value="InterPro"/>
</dbReference>
<evidence type="ECO:0000256" key="5">
    <source>
        <dbReference type="SAM" id="Phobius"/>
    </source>
</evidence>
<comment type="caution">
    <text evidence="7">The sequence shown here is derived from an EMBL/GenBank/DDBJ whole genome shotgun (WGS) entry which is preliminary data.</text>
</comment>
<dbReference type="Pfam" id="PF07690">
    <property type="entry name" value="MFS_1"/>
    <property type="match status" value="1"/>
</dbReference>
<feature type="transmembrane region" description="Helical" evidence="5">
    <location>
        <begin position="301"/>
        <end position="322"/>
    </location>
</feature>
<reference evidence="7" key="1">
    <citation type="submission" date="2006-05" db="EMBL/GenBank/DDBJ databases">
        <title>Annotation of the draft genome assembly of Desulfuromonas acetoxidans DSM 684.</title>
        <authorList>
            <consortium name="US DOE Joint Genome Institute (JGI-ORNL)"/>
            <person name="Larimer F."/>
            <person name="Land M."/>
            <person name="Hauser L."/>
        </authorList>
    </citation>
    <scope>NUCLEOTIDE SEQUENCE [LARGE SCALE GENOMIC DNA]</scope>
    <source>
        <strain evidence="7">DSM 684</strain>
    </source>
</reference>
<feature type="transmembrane region" description="Helical" evidence="5">
    <location>
        <begin position="211"/>
        <end position="232"/>
    </location>
</feature>
<dbReference type="PROSITE" id="PS50850">
    <property type="entry name" value="MFS"/>
    <property type="match status" value="1"/>
</dbReference>
<dbReference type="Proteomes" id="UP000005695">
    <property type="component" value="Unassembled WGS sequence"/>
</dbReference>
<dbReference type="InterPro" id="IPR036259">
    <property type="entry name" value="MFS_trans_sf"/>
</dbReference>
<dbReference type="PANTHER" id="PTHR23530:SF1">
    <property type="entry name" value="PERMEASE, MAJOR FACILITATOR SUPERFAMILY-RELATED"/>
    <property type="match status" value="1"/>
</dbReference>
<dbReference type="SUPFAM" id="SSF103473">
    <property type="entry name" value="MFS general substrate transporter"/>
    <property type="match status" value="1"/>
</dbReference>
<evidence type="ECO:0000313" key="8">
    <source>
        <dbReference type="Proteomes" id="UP000005695"/>
    </source>
</evidence>
<feature type="transmembrane region" description="Helical" evidence="5">
    <location>
        <begin position="334"/>
        <end position="356"/>
    </location>
</feature>
<organism evidence="7 8">
    <name type="scientific">Desulfuromonas acetoxidans (strain DSM 684 / 11070)</name>
    <dbReference type="NCBI Taxonomy" id="281689"/>
    <lineage>
        <taxon>Bacteria</taxon>
        <taxon>Pseudomonadati</taxon>
        <taxon>Thermodesulfobacteriota</taxon>
        <taxon>Desulfuromonadia</taxon>
        <taxon>Desulfuromonadales</taxon>
        <taxon>Desulfuromonadaceae</taxon>
        <taxon>Desulfuromonas</taxon>
    </lineage>
</organism>
<feature type="transmembrane region" description="Helical" evidence="5">
    <location>
        <begin position="164"/>
        <end position="183"/>
    </location>
</feature>
<name>Q1K0C8_DESA6</name>
<feature type="transmembrane region" description="Helical" evidence="5">
    <location>
        <begin position="275"/>
        <end position="295"/>
    </location>
</feature>
<evidence type="ECO:0000313" key="7">
    <source>
        <dbReference type="EMBL" id="EAT16013.1"/>
    </source>
</evidence>
<evidence type="ECO:0000256" key="1">
    <source>
        <dbReference type="ARBA" id="ARBA00004141"/>
    </source>
</evidence>
<reference evidence="7" key="2">
    <citation type="submission" date="2006-05" db="EMBL/GenBank/DDBJ databases">
        <title>Sequencing of the draft genome and assembly of Desulfuromonas acetoxidans DSM 684.</title>
        <authorList>
            <consortium name="US DOE Joint Genome Institute (JGI-PGF)"/>
            <person name="Copeland A."/>
            <person name="Lucas S."/>
            <person name="Lapidus A."/>
            <person name="Barry K."/>
            <person name="Detter J.C."/>
            <person name="Glavina del Rio T."/>
            <person name="Hammon N."/>
            <person name="Israni S."/>
            <person name="Dalin E."/>
            <person name="Tice H."/>
            <person name="Bruce D."/>
            <person name="Pitluck S."/>
            <person name="Richardson P."/>
        </authorList>
    </citation>
    <scope>NUCLEOTIDE SEQUENCE [LARGE SCALE GENOMIC DNA]</scope>
    <source>
        <strain evidence="7">DSM 684</strain>
    </source>
</reference>
<dbReference type="OrthoDB" id="9816124at2"/>
<keyword evidence="4 5" id="KW-0472">Membrane</keyword>
<gene>
    <name evidence="7" type="ORF">Dace_2313</name>
</gene>
<feature type="transmembrane region" description="Helical" evidence="5">
    <location>
        <begin position="244"/>
        <end position="263"/>
    </location>
</feature>
<evidence type="ECO:0000259" key="6">
    <source>
        <dbReference type="PROSITE" id="PS50850"/>
    </source>
</evidence>
<dbReference type="EMBL" id="AAEW02000007">
    <property type="protein sequence ID" value="EAT16013.1"/>
    <property type="molecule type" value="Genomic_DNA"/>
</dbReference>
<feature type="transmembrane region" description="Helical" evidence="5">
    <location>
        <begin position="72"/>
        <end position="89"/>
    </location>
</feature>
<feature type="transmembrane region" description="Helical" evidence="5">
    <location>
        <begin position="137"/>
        <end position="158"/>
    </location>
</feature>
<dbReference type="PROSITE" id="PS00216">
    <property type="entry name" value="SUGAR_TRANSPORT_1"/>
    <property type="match status" value="1"/>
</dbReference>
<accession>Q1K0C8</accession>
<dbReference type="InterPro" id="IPR011701">
    <property type="entry name" value="MFS"/>
</dbReference>
<dbReference type="Gene3D" id="1.20.1250.20">
    <property type="entry name" value="MFS general substrate transporter like domains"/>
    <property type="match status" value="1"/>
</dbReference>
<keyword evidence="3 5" id="KW-1133">Transmembrane helix</keyword>
<dbReference type="InterPro" id="IPR020846">
    <property type="entry name" value="MFS_dom"/>
</dbReference>
<comment type="subcellular location">
    <subcellularLocation>
        <location evidence="1">Membrane</location>
        <topology evidence="1">Multi-pass membrane protein</topology>
    </subcellularLocation>
</comment>
<keyword evidence="8" id="KW-1185">Reference proteome</keyword>
<evidence type="ECO:0000256" key="2">
    <source>
        <dbReference type="ARBA" id="ARBA00022692"/>
    </source>
</evidence>
<sequence>MARIEHNILKIYLIKTARWLMLTTPFLPLFMAENGIDKSGYGLLASIQALSIVFFEVPSGYLADAIGRKKTLVLGSILGALGYVIYSVSFSFSGFLVAMVVLGIGQSLISGSDSAMLYETLVDMNRTGEYSRYEGRVIALGSLMETIGAPLGGLLAVASLRYPFVAQSVVALIALPAALTLVVPEQEARIRGTSINLLPALKRSLLLDRTLLLLVIYAALVGGGTYTMAKAIPYWFNDSFASSAMQLGIFWSVLNLSAAFFSHHAYKIEQRLNPPLFMTIIGSVVSASFIALGVLPAYPAMAVLVLFYCTRGLATPILKNYINEQTDSQVRATVLSVRMFLVYVLFAALFPVMGWVGDASGWSTALVLAGICFAVIYGSALFAFTVTKKSA</sequence>
<feature type="domain" description="Major facilitator superfamily (MFS) profile" evidence="6">
    <location>
        <begin position="1"/>
        <end position="388"/>
    </location>
</feature>